<dbReference type="RefSeq" id="WP_040296917.1">
    <property type="nucleotide sequence ID" value="NZ_CADDYE010000002.1"/>
</dbReference>
<dbReference type="Proteomes" id="UP001056980">
    <property type="component" value="Chromosome"/>
</dbReference>
<sequence length="64" mass="7188">MSEKNDFVDINIACGMHYDSNKSAALNLKTISNGFFILAYKEKGYEQSFLALVRPTLKKQKISG</sequence>
<evidence type="ECO:0000313" key="2">
    <source>
        <dbReference type="Proteomes" id="UP001056980"/>
    </source>
</evidence>
<protein>
    <submittedName>
        <fullName evidence="1">Uncharacterized protein</fullName>
    </submittedName>
</protein>
<name>A0A9Q8YZ19_BARTA</name>
<dbReference type="AlphaFoldDB" id="A0A9Q8YZ19"/>
<reference evidence="1" key="1">
    <citation type="journal article" date="2022" name="Proc. Natl. Acad. Sci. U.S.A.">
        <title>Identification of the Bartonella autotransporter CFA as a protective antigen and hypervariable target of neutralizing antibodies in mice.</title>
        <authorList>
            <person name="Siewert L.K."/>
            <person name="Korotaev A."/>
            <person name="Sedzicki J."/>
            <person name="Fromm K."/>
            <person name="Pinschewer D.D."/>
            <person name="Dehio C."/>
        </authorList>
    </citation>
    <scope>NUCLEOTIDE SEQUENCE</scope>
    <source>
        <strain evidence="1">IBS296</strain>
    </source>
</reference>
<proteinExistence type="predicted"/>
<dbReference type="KEGG" id="btay:LAJ60_02495"/>
<accession>A0A9Q8YZ19</accession>
<gene>
    <name evidence="1" type="ORF">LAJ60_02495</name>
</gene>
<organism evidence="1 2">
    <name type="scientific">Bartonella taylorii</name>
    <dbReference type="NCBI Taxonomy" id="33046"/>
    <lineage>
        <taxon>Bacteria</taxon>
        <taxon>Pseudomonadati</taxon>
        <taxon>Pseudomonadota</taxon>
        <taxon>Alphaproteobacteria</taxon>
        <taxon>Hyphomicrobiales</taxon>
        <taxon>Bartonellaceae</taxon>
        <taxon>Bartonella</taxon>
    </lineage>
</organism>
<evidence type="ECO:0000313" key="1">
    <source>
        <dbReference type="EMBL" id="USP03322.1"/>
    </source>
</evidence>
<dbReference type="EMBL" id="CP083444">
    <property type="protein sequence ID" value="USP03322.1"/>
    <property type="molecule type" value="Genomic_DNA"/>
</dbReference>